<dbReference type="RefSeq" id="WP_194707604.1">
    <property type="nucleotide sequence ID" value="NZ_JADKPN010000009.1"/>
</dbReference>
<organism evidence="1 2">
    <name type="scientific">Nocardioides islandensis</name>
    <dbReference type="NCBI Taxonomy" id="433663"/>
    <lineage>
        <taxon>Bacteria</taxon>
        <taxon>Bacillati</taxon>
        <taxon>Actinomycetota</taxon>
        <taxon>Actinomycetes</taxon>
        <taxon>Propionibacteriales</taxon>
        <taxon>Nocardioidaceae</taxon>
        <taxon>Nocardioides</taxon>
    </lineage>
</organism>
<dbReference type="Proteomes" id="UP000640489">
    <property type="component" value="Unassembled WGS sequence"/>
</dbReference>
<proteinExistence type="predicted"/>
<keyword evidence="2" id="KW-1185">Reference proteome</keyword>
<reference evidence="1" key="1">
    <citation type="submission" date="2020-11" db="EMBL/GenBank/DDBJ databases">
        <title>Nocardioides sp. nov., isolated from Soil of Cynanchum wilfordii Hemsley rhizosphere.</title>
        <authorList>
            <person name="Lee J.-S."/>
            <person name="Suh M.K."/>
            <person name="Kim J.-S."/>
        </authorList>
    </citation>
    <scope>NUCLEOTIDE SEQUENCE</scope>
    <source>
        <strain evidence="1">KCTC 19275</strain>
    </source>
</reference>
<protein>
    <submittedName>
        <fullName evidence="1">Uncharacterized protein</fullName>
    </submittedName>
</protein>
<dbReference type="AlphaFoldDB" id="A0A930YF40"/>
<name>A0A930YF40_9ACTN</name>
<dbReference type="EMBL" id="JADKPN010000009">
    <property type="protein sequence ID" value="MBF4764413.1"/>
    <property type="molecule type" value="Genomic_DNA"/>
</dbReference>
<evidence type="ECO:0000313" key="1">
    <source>
        <dbReference type="EMBL" id="MBF4764413.1"/>
    </source>
</evidence>
<evidence type="ECO:0000313" key="2">
    <source>
        <dbReference type="Proteomes" id="UP000640489"/>
    </source>
</evidence>
<accession>A0A930YF40</accession>
<comment type="caution">
    <text evidence="1">The sequence shown here is derived from an EMBL/GenBank/DDBJ whole genome shotgun (WGS) entry which is preliminary data.</text>
</comment>
<sequence>MSGPTLARGFLAGVCLAAPRPVLSLAGASDARDPVVLAAARVLGLRYVVHALLDSATGRHPAADAAVELLHAGSMVPIAVGSARHRRTAIISATCAAAVAGLDLMGRDR</sequence>
<gene>
    <name evidence="1" type="ORF">ISU07_14870</name>
</gene>